<dbReference type="Gene3D" id="2.60.120.620">
    <property type="entry name" value="q2cbj1_9rhob like domain"/>
    <property type="match status" value="1"/>
</dbReference>
<evidence type="ECO:0000313" key="2">
    <source>
        <dbReference type="Proteomes" id="UP000095042"/>
    </source>
</evidence>
<protein>
    <recommendedName>
        <fullName evidence="3">2OG-Fe dioxygenase family protein</fullName>
    </recommendedName>
</protein>
<dbReference type="EMBL" id="LPWD01000104">
    <property type="protein sequence ID" value="ODS03482.1"/>
    <property type="molecule type" value="Genomic_DNA"/>
</dbReference>
<sequence>MLDAIAQDIARDGFAVRTGKEMRAIMRTRGLEAWPDFASTWDDLGIDKYMADGGRYRRRRFGTFKVTGSVVVRKNHQPHYQSRDYNILNGGIERWFMPVKEAVTDNAFAQGLVSYCAALFDMTSSMKSSVSPWHVEMHQFRIEATPDETGAPTPEGVHRDGVDWVCVMLIRRSNVASGVTQIFDRSGRPLGEFTLIDPLDAVLIDDHRVLHGVTPIAPLSSERKACRDVLVLTYRREHETASESR</sequence>
<accession>A0A1E3WD75</accession>
<keyword evidence="2" id="KW-1185">Reference proteome</keyword>
<proteinExistence type="predicted"/>
<organism evidence="1 2">
    <name type="scientific">Methyloceanibacter marginalis</name>
    <dbReference type="NCBI Taxonomy" id="1774971"/>
    <lineage>
        <taxon>Bacteria</taxon>
        <taxon>Pseudomonadati</taxon>
        <taxon>Pseudomonadota</taxon>
        <taxon>Alphaproteobacteria</taxon>
        <taxon>Hyphomicrobiales</taxon>
        <taxon>Hyphomicrobiaceae</taxon>
        <taxon>Methyloceanibacter</taxon>
    </lineage>
</organism>
<dbReference type="GO" id="GO:0051213">
    <property type="term" value="F:dioxygenase activity"/>
    <property type="evidence" value="ECO:0007669"/>
    <property type="project" value="InterPro"/>
</dbReference>
<dbReference type="Pfam" id="PF10014">
    <property type="entry name" value="2OG-Fe_Oxy_2"/>
    <property type="match status" value="1"/>
</dbReference>
<gene>
    <name evidence="1" type="ORF">AUC71_09480</name>
</gene>
<dbReference type="AlphaFoldDB" id="A0A1E3WD75"/>
<dbReference type="Proteomes" id="UP000095042">
    <property type="component" value="Unassembled WGS sequence"/>
</dbReference>
<name>A0A1E3WD75_9HYPH</name>
<reference evidence="1 2" key="1">
    <citation type="journal article" date="2016" name="Environ. Microbiol.">
        <title>New Methyloceanibacter diversity from North Sea sediments includes methanotroph containing solely the soluble methane monooxygenase.</title>
        <authorList>
            <person name="Vekeman B."/>
            <person name="Kerckhof F.M."/>
            <person name="Cremers G."/>
            <person name="de Vos P."/>
            <person name="Vandamme P."/>
            <person name="Boon N."/>
            <person name="Op den Camp H.J."/>
            <person name="Heylen K."/>
        </authorList>
    </citation>
    <scope>NUCLEOTIDE SEQUENCE [LARGE SCALE GENOMIC DNA]</scope>
    <source>
        <strain evidence="1 2">R-67177</strain>
    </source>
</reference>
<comment type="caution">
    <text evidence="1">The sequence shown here is derived from an EMBL/GenBank/DDBJ whole genome shotgun (WGS) entry which is preliminary data.</text>
</comment>
<dbReference type="InterPro" id="IPR018724">
    <property type="entry name" value="2OG-Fe_dioxygenase"/>
</dbReference>
<evidence type="ECO:0008006" key="3">
    <source>
        <dbReference type="Google" id="ProtNLM"/>
    </source>
</evidence>
<evidence type="ECO:0000313" key="1">
    <source>
        <dbReference type="EMBL" id="ODS03482.1"/>
    </source>
</evidence>